<dbReference type="Proteomes" id="UP000289738">
    <property type="component" value="Chromosome A03"/>
</dbReference>
<dbReference type="Gene3D" id="3.40.50.150">
    <property type="entry name" value="Vaccinia Virus protein VP39"/>
    <property type="match status" value="1"/>
</dbReference>
<evidence type="ECO:0000256" key="4">
    <source>
        <dbReference type="ARBA" id="ARBA00022842"/>
    </source>
</evidence>
<reference evidence="5 6" key="1">
    <citation type="submission" date="2019-01" db="EMBL/GenBank/DDBJ databases">
        <title>Sequencing of cultivated peanut Arachis hypogaea provides insights into genome evolution and oil improvement.</title>
        <authorList>
            <person name="Chen X."/>
        </authorList>
    </citation>
    <scope>NUCLEOTIDE SEQUENCE [LARGE SCALE GENOMIC DNA]</scope>
    <source>
        <strain evidence="6">cv. Fuhuasheng</strain>
        <tissue evidence="5">Leaves</tissue>
    </source>
</reference>
<dbReference type="AlphaFoldDB" id="A0A445E3F4"/>
<dbReference type="Pfam" id="PF03492">
    <property type="entry name" value="Methyltransf_7"/>
    <property type="match status" value="1"/>
</dbReference>
<proteinExistence type="predicted"/>
<keyword evidence="3" id="KW-0479">Metal-binding</keyword>
<evidence type="ECO:0000256" key="2">
    <source>
        <dbReference type="ARBA" id="ARBA00022679"/>
    </source>
</evidence>
<dbReference type="InterPro" id="IPR042086">
    <property type="entry name" value="MeTrfase_capping"/>
</dbReference>
<name>A0A445E3F4_ARAHY</name>
<dbReference type="InterPro" id="IPR005299">
    <property type="entry name" value="MeTrfase_7"/>
</dbReference>
<sequence>MLQFDHIVIPQHQRRQTFRKRRNIMERQQVVLHMNHGMGDNSYAHNSIIQNKVMREAKPIVEENIMRLHTIIPIHCFKVADLGCSSGPNALQLVSSVIDIVDTTTSNLNLEPPVFQFFLNDLFGNDFNSIFKSLPQFLESLQENKGHKFGPCFINATPGTFYKRLFPNDSLHFIHSSFSLHWLSQAPKDLGNKENVHLTRTSSPAMHKAYGEQFQKDFKLFLKLRSQELVPGGGMVLTLIGRDKTREIRTSWSLLGTTLNDMVLANLIEATKLESFNLPLYDPTIEEAKEVIEDEGSFTLQRLESFALDWGANINEDVVDNNNKLDLNMKAEVTTKFVRAALEPVLIAQFGEQVMDELFRRYKNKIVQLIMEVDILEFPTLIMSLIKNV</sequence>
<dbReference type="PANTHER" id="PTHR31009">
    <property type="entry name" value="S-ADENOSYL-L-METHIONINE:CARBOXYL METHYLTRANSFERASE FAMILY PROTEIN"/>
    <property type="match status" value="1"/>
</dbReference>
<keyword evidence="6" id="KW-1185">Reference proteome</keyword>
<keyword evidence="1" id="KW-0489">Methyltransferase</keyword>
<dbReference type="OrthoDB" id="1523883at2759"/>
<dbReference type="GO" id="GO:0008168">
    <property type="term" value="F:methyltransferase activity"/>
    <property type="evidence" value="ECO:0007669"/>
    <property type="project" value="UniProtKB-KW"/>
</dbReference>
<dbReference type="SUPFAM" id="SSF53335">
    <property type="entry name" value="S-adenosyl-L-methionine-dependent methyltransferases"/>
    <property type="match status" value="1"/>
</dbReference>
<dbReference type="STRING" id="3818.A0A445E3F4"/>
<evidence type="ECO:0000313" key="6">
    <source>
        <dbReference type="Proteomes" id="UP000289738"/>
    </source>
</evidence>
<dbReference type="EMBL" id="SDMP01000003">
    <property type="protein sequence ID" value="RYR69976.1"/>
    <property type="molecule type" value="Genomic_DNA"/>
</dbReference>
<dbReference type="GO" id="GO:0032259">
    <property type="term" value="P:methylation"/>
    <property type="evidence" value="ECO:0007669"/>
    <property type="project" value="UniProtKB-KW"/>
</dbReference>
<dbReference type="Gramene" id="arahy.Tifrunner.gnm2.ann2.Ah03g060100.1">
    <property type="protein sequence ID" value="arahy.Tifrunner.gnm2.ann2.Ah03g060100.1-CDS"/>
    <property type="gene ID" value="arahy.Tifrunner.gnm2.ann2.Ah03g060100"/>
</dbReference>
<gene>
    <name evidence="5" type="ORF">Ahy_A03g016506</name>
</gene>
<accession>A0A445E3F4</accession>
<evidence type="ECO:0000256" key="3">
    <source>
        <dbReference type="ARBA" id="ARBA00022723"/>
    </source>
</evidence>
<evidence type="ECO:0000256" key="1">
    <source>
        <dbReference type="ARBA" id="ARBA00022603"/>
    </source>
</evidence>
<dbReference type="GO" id="GO:0046872">
    <property type="term" value="F:metal ion binding"/>
    <property type="evidence" value="ECO:0007669"/>
    <property type="project" value="UniProtKB-KW"/>
</dbReference>
<organism evidence="5 6">
    <name type="scientific">Arachis hypogaea</name>
    <name type="common">Peanut</name>
    <dbReference type="NCBI Taxonomy" id="3818"/>
    <lineage>
        <taxon>Eukaryota</taxon>
        <taxon>Viridiplantae</taxon>
        <taxon>Streptophyta</taxon>
        <taxon>Embryophyta</taxon>
        <taxon>Tracheophyta</taxon>
        <taxon>Spermatophyta</taxon>
        <taxon>Magnoliopsida</taxon>
        <taxon>eudicotyledons</taxon>
        <taxon>Gunneridae</taxon>
        <taxon>Pentapetalae</taxon>
        <taxon>rosids</taxon>
        <taxon>fabids</taxon>
        <taxon>Fabales</taxon>
        <taxon>Fabaceae</taxon>
        <taxon>Papilionoideae</taxon>
        <taxon>50 kb inversion clade</taxon>
        <taxon>dalbergioids sensu lato</taxon>
        <taxon>Dalbergieae</taxon>
        <taxon>Pterocarpus clade</taxon>
        <taxon>Arachis</taxon>
    </lineage>
</organism>
<dbReference type="InterPro" id="IPR029063">
    <property type="entry name" value="SAM-dependent_MTases_sf"/>
</dbReference>
<keyword evidence="2" id="KW-0808">Transferase</keyword>
<evidence type="ECO:0000313" key="5">
    <source>
        <dbReference type="EMBL" id="RYR69976.1"/>
    </source>
</evidence>
<keyword evidence="4" id="KW-0460">Magnesium</keyword>
<dbReference type="Gene3D" id="1.10.1200.270">
    <property type="entry name" value="Methyltransferase, alpha-helical capping domain"/>
    <property type="match status" value="1"/>
</dbReference>
<comment type="caution">
    <text evidence="5">The sequence shown here is derived from an EMBL/GenBank/DDBJ whole genome shotgun (WGS) entry which is preliminary data.</text>
</comment>
<protein>
    <submittedName>
        <fullName evidence="5">Uncharacterized protein</fullName>
    </submittedName>
</protein>
<dbReference type="SMR" id="A0A445E3F4"/>